<organism evidence="2 3">
    <name type="scientific">Gigaspora margarita</name>
    <dbReference type="NCBI Taxonomy" id="4874"/>
    <lineage>
        <taxon>Eukaryota</taxon>
        <taxon>Fungi</taxon>
        <taxon>Fungi incertae sedis</taxon>
        <taxon>Mucoromycota</taxon>
        <taxon>Glomeromycotina</taxon>
        <taxon>Glomeromycetes</taxon>
        <taxon>Diversisporales</taxon>
        <taxon>Gigasporaceae</taxon>
        <taxon>Gigaspora</taxon>
    </lineage>
</organism>
<dbReference type="InterPro" id="IPR011990">
    <property type="entry name" value="TPR-like_helical_dom_sf"/>
</dbReference>
<sequence>MIENFCKENDIKSYPLDKYFKTINLENWTRLKDEDGYIIATVKDDPEFEEIKNIDGKKYNGLVILLQYRQSLLLSKLKHIYEKSKEDPEFEFRLLGTCSGRGGFINIAIEGEKIALRESKKWTYEDHILPYLLVKNYYWIPHLIKQHRKEDKKALIIDYKKEIHIDNGLHKQSYIILNEISKIEIDEKLDQDLIFQAKYFLEYCYKHKIGTEKDLKKAKELFKKVSILPFSLDYETNPEEQKEFIECITKAADSGNATALFNLGKLYFGYMIIKTVEKDEERGSKYLTRAAKKGFEKTYEGKILPYLEERNIFQRQTMENAVNLVYKVFDITDINDKFNKLREKLEKEDFYKLKLIKDIQNMINFDEIIISYIGDDDSEFNWNDPFVFFTFISGLKLYRINDGILSFFCDREKYFLKSFLDGKVDDNEVKRMIDEYNHWFKYPASGSKNEYIQLLEFYRKNQDVLILYKRIKSKYCDIDVKVVEEEYMFN</sequence>
<dbReference type="SMART" id="SM00671">
    <property type="entry name" value="SEL1"/>
    <property type="match status" value="2"/>
</dbReference>
<proteinExistence type="inferred from homology"/>
<evidence type="ECO:0000256" key="1">
    <source>
        <dbReference type="ARBA" id="ARBA00038101"/>
    </source>
</evidence>
<evidence type="ECO:0000313" key="3">
    <source>
        <dbReference type="Proteomes" id="UP000789901"/>
    </source>
</evidence>
<comment type="caution">
    <text evidence="2">The sequence shown here is derived from an EMBL/GenBank/DDBJ whole genome shotgun (WGS) entry which is preliminary data.</text>
</comment>
<keyword evidence="3" id="KW-1185">Reference proteome</keyword>
<dbReference type="InterPro" id="IPR006597">
    <property type="entry name" value="Sel1-like"/>
</dbReference>
<dbReference type="EMBL" id="CAJVQB010003842">
    <property type="protein sequence ID" value="CAG8619409.1"/>
    <property type="molecule type" value="Genomic_DNA"/>
</dbReference>
<gene>
    <name evidence="2" type="ORF">GMARGA_LOCUS7765</name>
</gene>
<protein>
    <submittedName>
        <fullName evidence="2">3911_t:CDS:1</fullName>
    </submittedName>
</protein>
<dbReference type="PANTHER" id="PTHR11102">
    <property type="entry name" value="SEL-1-LIKE PROTEIN"/>
    <property type="match status" value="1"/>
</dbReference>
<dbReference type="Proteomes" id="UP000789901">
    <property type="component" value="Unassembled WGS sequence"/>
</dbReference>
<reference evidence="2 3" key="1">
    <citation type="submission" date="2021-06" db="EMBL/GenBank/DDBJ databases">
        <authorList>
            <person name="Kallberg Y."/>
            <person name="Tangrot J."/>
            <person name="Rosling A."/>
        </authorList>
    </citation>
    <scope>NUCLEOTIDE SEQUENCE [LARGE SCALE GENOMIC DNA]</scope>
    <source>
        <strain evidence="2 3">120-4 pot B 10/14</strain>
    </source>
</reference>
<name>A0ABN7ULX9_GIGMA</name>
<evidence type="ECO:0000313" key="2">
    <source>
        <dbReference type="EMBL" id="CAG8619409.1"/>
    </source>
</evidence>
<accession>A0ABN7ULX9</accession>
<dbReference type="SUPFAM" id="SSF81901">
    <property type="entry name" value="HCP-like"/>
    <property type="match status" value="1"/>
</dbReference>
<dbReference type="InterPro" id="IPR050767">
    <property type="entry name" value="Sel1_AlgK"/>
</dbReference>
<comment type="similarity">
    <text evidence="1">Belongs to the sel-1 family.</text>
</comment>
<dbReference type="Gene3D" id="1.25.40.10">
    <property type="entry name" value="Tetratricopeptide repeat domain"/>
    <property type="match status" value="1"/>
</dbReference>
<dbReference type="PANTHER" id="PTHR11102:SF160">
    <property type="entry name" value="ERAD-ASSOCIATED E3 UBIQUITIN-PROTEIN LIGASE COMPONENT HRD3"/>
    <property type="match status" value="1"/>
</dbReference>